<dbReference type="PROSITE" id="PS51186">
    <property type="entry name" value="GNAT"/>
    <property type="match status" value="1"/>
</dbReference>
<dbReference type="Pfam" id="PF13673">
    <property type="entry name" value="Acetyltransf_10"/>
    <property type="match status" value="1"/>
</dbReference>
<dbReference type="EMBL" id="JAGQDG010000003">
    <property type="protein sequence ID" value="MBQ0935421.1"/>
    <property type="molecule type" value="Genomic_DNA"/>
</dbReference>
<feature type="domain" description="N-acetyltransferase" evidence="3">
    <location>
        <begin position="276"/>
        <end position="427"/>
    </location>
</feature>
<dbReference type="PANTHER" id="PTHR43877">
    <property type="entry name" value="AMINOALKYLPHOSPHONATE N-ACETYLTRANSFERASE-RELATED-RELATED"/>
    <property type="match status" value="1"/>
</dbReference>
<dbReference type="SUPFAM" id="SSF55729">
    <property type="entry name" value="Acyl-CoA N-acyltransferases (Nat)"/>
    <property type="match status" value="1"/>
</dbReference>
<dbReference type="InterPro" id="IPR016181">
    <property type="entry name" value="Acyl_CoA_acyltransferase"/>
</dbReference>
<dbReference type="CDD" id="cd04301">
    <property type="entry name" value="NAT_SF"/>
    <property type="match status" value="1"/>
</dbReference>
<dbReference type="Proteomes" id="UP000672097">
    <property type="component" value="Unassembled WGS sequence"/>
</dbReference>
<dbReference type="InterPro" id="IPR050832">
    <property type="entry name" value="Bact_Acetyltransf"/>
</dbReference>
<gene>
    <name evidence="4" type="ORF">KAK11_08790</name>
</gene>
<name>A0ABS5DX47_9BURK</name>
<proteinExistence type="predicted"/>
<dbReference type="SUPFAM" id="SSF81301">
    <property type="entry name" value="Nucleotidyltransferase"/>
    <property type="match status" value="1"/>
</dbReference>
<sequence length="429" mass="47225">MTHILPLGDVLALDAEGTLINPCRRDLIAPPWSAAVEAIVEAYCAHFGTRLHSVYLRGSVAKGGAIEGVADIDSFAVLHSEPGDSDEAWVAALQARMSKEFSFHTGLEVSLVSHRTVREDPKAKVWPFLIKTQSLCLWGEDLAPSLPGYRPGPALAAHAHQLQADLQAFQAECPEGDTAEMAQDIREWCQWIMKRVVRSGFELTMARERTYTRDLYPCYTAFACHYPERAPQMRQALQWAIAPADTKQPLEQFLEDFGGWLVSEVAAVFRRPEGPCHIRPGTPLDAPQVSTLVCSLTDAMLVDPQSEETQAFYACMQPHSFALTMAKPDRFFLVAERDERVVGMIMVKDLSYVGQFFVAADVQGQGIGSALWAAALSRVQCERGATEFTVYASIAAEPVYRRFGFLPTGPATVQGGFHCVPMCRVAGVD</sequence>
<dbReference type="InterPro" id="IPR000182">
    <property type="entry name" value="GNAT_dom"/>
</dbReference>
<evidence type="ECO:0000259" key="3">
    <source>
        <dbReference type="PROSITE" id="PS51186"/>
    </source>
</evidence>
<dbReference type="Gene3D" id="3.30.460.10">
    <property type="entry name" value="Beta Polymerase, domain 2"/>
    <property type="match status" value="1"/>
</dbReference>
<organism evidence="4 5">
    <name type="scientific">Ideonella paludis</name>
    <dbReference type="NCBI Taxonomy" id="1233411"/>
    <lineage>
        <taxon>Bacteria</taxon>
        <taxon>Pseudomonadati</taxon>
        <taxon>Pseudomonadota</taxon>
        <taxon>Betaproteobacteria</taxon>
        <taxon>Burkholderiales</taxon>
        <taxon>Sphaerotilaceae</taxon>
        <taxon>Ideonella</taxon>
    </lineage>
</organism>
<keyword evidence="2 4" id="KW-0012">Acyltransferase</keyword>
<dbReference type="InterPro" id="IPR043519">
    <property type="entry name" value="NT_sf"/>
</dbReference>
<dbReference type="EC" id="2.3.1.-" evidence="4"/>
<comment type="caution">
    <text evidence="4">The sequence shown here is derived from an EMBL/GenBank/DDBJ whole genome shotgun (WGS) entry which is preliminary data.</text>
</comment>
<accession>A0ABS5DX47</accession>
<dbReference type="Gene3D" id="3.40.630.30">
    <property type="match status" value="1"/>
</dbReference>
<protein>
    <submittedName>
        <fullName evidence="4">GNAT family N-acetyltransferase</fullName>
        <ecNumber evidence="4">2.3.1.-</ecNumber>
    </submittedName>
</protein>
<evidence type="ECO:0000256" key="1">
    <source>
        <dbReference type="ARBA" id="ARBA00022679"/>
    </source>
</evidence>
<dbReference type="GO" id="GO:0016746">
    <property type="term" value="F:acyltransferase activity"/>
    <property type="evidence" value="ECO:0007669"/>
    <property type="project" value="UniProtKB-KW"/>
</dbReference>
<keyword evidence="1 4" id="KW-0808">Transferase</keyword>
<reference evidence="4 5" key="1">
    <citation type="submission" date="2021-04" db="EMBL/GenBank/DDBJ databases">
        <title>The genome sequence of type strain Ideonella paludis KCTC 32238.</title>
        <authorList>
            <person name="Liu Y."/>
        </authorList>
    </citation>
    <scope>NUCLEOTIDE SEQUENCE [LARGE SCALE GENOMIC DNA]</scope>
    <source>
        <strain evidence="4 5">KCTC 32238</strain>
    </source>
</reference>
<evidence type="ECO:0000256" key="2">
    <source>
        <dbReference type="ARBA" id="ARBA00023315"/>
    </source>
</evidence>
<dbReference type="RefSeq" id="WP_210808361.1">
    <property type="nucleotide sequence ID" value="NZ_JAGQDG010000003.1"/>
</dbReference>
<evidence type="ECO:0000313" key="4">
    <source>
        <dbReference type="EMBL" id="MBQ0935421.1"/>
    </source>
</evidence>
<evidence type="ECO:0000313" key="5">
    <source>
        <dbReference type="Proteomes" id="UP000672097"/>
    </source>
</evidence>
<keyword evidence="5" id="KW-1185">Reference proteome</keyword>